<dbReference type="Gene3D" id="3.40.50.1950">
    <property type="entry name" value="Flavin prenyltransferase-like"/>
    <property type="match status" value="1"/>
</dbReference>
<feature type="signal peptide" evidence="4">
    <location>
        <begin position="1"/>
        <end position="23"/>
    </location>
</feature>
<comment type="caution">
    <text evidence="6">The sequence shown here is derived from an EMBL/GenBank/DDBJ whole genome shotgun (WGS) entry which is preliminary data.</text>
</comment>
<keyword evidence="4" id="KW-0732">Signal</keyword>
<organism evidence="6 7">
    <name type="scientific">Ditylenchus destructor</name>
    <dbReference type="NCBI Taxonomy" id="166010"/>
    <lineage>
        <taxon>Eukaryota</taxon>
        <taxon>Metazoa</taxon>
        <taxon>Ecdysozoa</taxon>
        <taxon>Nematoda</taxon>
        <taxon>Chromadorea</taxon>
        <taxon>Rhabditida</taxon>
        <taxon>Tylenchina</taxon>
        <taxon>Tylenchomorpha</taxon>
        <taxon>Sphaerularioidea</taxon>
        <taxon>Anguinidae</taxon>
        <taxon>Anguininae</taxon>
        <taxon>Ditylenchus</taxon>
    </lineage>
</organism>
<dbReference type="EMBL" id="JAKKPZ010000008">
    <property type="protein sequence ID" value="KAI1718249.1"/>
    <property type="molecule type" value="Genomic_DNA"/>
</dbReference>
<keyword evidence="7" id="KW-1185">Reference proteome</keyword>
<evidence type="ECO:0000259" key="5">
    <source>
        <dbReference type="Pfam" id="PF02441"/>
    </source>
</evidence>
<feature type="compositionally biased region" description="Pro residues" evidence="3">
    <location>
        <begin position="108"/>
        <end position="119"/>
    </location>
</feature>
<dbReference type="PANTHER" id="PTHR14359:SF6">
    <property type="entry name" value="PHOSPHOPANTOTHENOYLCYSTEINE DECARBOXYLASE"/>
    <property type="match status" value="1"/>
</dbReference>
<reference evidence="6" key="1">
    <citation type="submission" date="2022-01" db="EMBL/GenBank/DDBJ databases">
        <title>Genome Sequence Resource for Two Populations of Ditylenchus destructor, the Migratory Endoparasitic Phytonematode.</title>
        <authorList>
            <person name="Zhang H."/>
            <person name="Lin R."/>
            <person name="Xie B."/>
        </authorList>
    </citation>
    <scope>NUCLEOTIDE SEQUENCE</scope>
    <source>
        <strain evidence="6">BazhouSP</strain>
    </source>
</reference>
<evidence type="ECO:0000256" key="4">
    <source>
        <dbReference type="SAM" id="SignalP"/>
    </source>
</evidence>
<dbReference type="PANTHER" id="PTHR14359">
    <property type="entry name" value="HOMO-OLIGOMERIC FLAVIN CONTAINING CYS DECARBOXYLASE FAMILY"/>
    <property type="match status" value="1"/>
</dbReference>
<evidence type="ECO:0000313" key="7">
    <source>
        <dbReference type="Proteomes" id="UP001201812"/>
    </source>
</evidence>
<feature type="domain" description="Flavoprotein" evidence="5">
    <location>
        <begin position="140"/>
        <end position="311"/>
    </location>
</feature>
<evidence type="ECO:0000256" key="2">
    <source>
        <dbReference type="ARBA" id="ARBA00038350"/>
    </source>
</evidence>
<dbReference type="AlphaFoldDB" id="A0AAD4R2Q4"/>
<comment type="similarity">
    <text evidence="2">Belongs to the HFCD (homooligomeric flavin containing Cys decarboxylase) superfamily.</text>
</comment>
<gene>
    <name evidence="6" type="ORF">DdX_06669</name>
</gene>
<dbReference type="GO" id="GO:0004633">
    <property type="term" value="F:phosphopantothenoylcysteine decarboxylase activity"/>
    <property type="evidence" value="ECO:0007669"/>
    <property type="project" value="TreeGrafter"/>
</dbReference>
<accession>A0AAD4R2Q4</accession>
<protein>
    <submittedName>
        <fullName evidence="6">Flavoprotein domain-containing protein</fullName>
    </submittedName>
</protein>
<dbReference type="Pfam" id="PF02441">
    <property type="entry name" value="Flavoprotein"/>
    <property type="match status" value="1"/>
</dbReference>
<feature type="region of interest" description="Disordered" evidence="3">
    <location>
        <begin position="316"/>
        <end position="337"/>
    </location>
</feature>
<evidence type="ECO:0000256" key="3">
    <source>
        <dbReference type="SAM" id="MobiDB-lite"/>
    </source>
</evidence>
<feature type="compositionally biased region" description="Polar residues" evidence="3">
    <location>
        <begin position="46"/>
        <end position="56"/>
    </location>
</feature>
<name>A0AAD4R2Q4_9BILA</name>
<dbReference type="GO" id="GO:0015937">
    <property type="term" value="P:coenzyme A biosynthetic process"/>
    <property type="evidence" value="ECO:0007669"/>
    <property type="project" value="UniProtKB-KW"/>
</dbReference>
<dbReference type="InterPro" id="IPR003382">
    <property type="entry name" value="Flavoprotein"/>
</dbReference>
<feature type="chain" id="PRO_5042016987" evidence="4">
    <location>
        <begin position="24"/>
        <end position="337"/>
    </location>
</feature>
<evidence type="ECO:0000313" key="6">
    <source>
        <dbReference type="EMBL" id="KAI1718249.1"/>
    </source>
</evidence>
<feature type="region of interest" description="Disordered" evidence="3">
    <location>
        <begin position="90"/>
        <end position="134"/>
    </location>
</feature>
<feature type="compositionally biased region" description="Polar residues" evidence="3">
    <location>
        <begin position="66"/>
        <end position="77"/>
    </location>
</feature>
<proteinExistence type="inferred from homology"/>
<evidence type="ECO:0000256" key="1">
    <source>
        <dbReference type="ARBA" id="ARBA00022993"/>
    </source>
</evidence>
<sequence>MGSPWTYLGTLLLIIFIFNEANGHGIFFGMPPPDHNYHHHHHHNHSGSSQRRSPQHPSDFMMFHGSWNNSRKNAAQQPPASIFDKIGMRHHTHGHHSHDHYYQGQRPPSWPQKPPPPKPVAVRPPINPSHKVERKPGKINLLLGITGSLSADRMPSIIKSLQEGYEEILDIKAVATKASLEFFDPNDLEEYGVMVYEDKDMHEGGRFVKRGDPVLLIELGNWADIMLIAPVTGNTIGSIGHNLGYNLLTVIVLNWSPDKKLFWAPSVPKNMWTNSLDTRQNLYKRQNFVEICPTKNGSFAEVSDIAKIVHETIDEEYKNKKSSPAPETSNAPVHARR</sequence>
<keyword evidence="1" id="KW-0173">Coenzyme A biosynthesis</keyword>
<dbReference type="GO" id="GO:0071513">
    <property type="term" value="C:phosphopantothenoylcysteine decarboxylase complex"/>
    <property type="evidence" value="ECO:0007669"/>
    <property type="project" value="TreeGrafter"/>
</dbReference>
<dbReference type="InterPro" id="IPR036551">
    <property type="entry name" value="Flavin_trans-like"/>
</dbReference>
<dbReference type="SUPFAM" id="SSF52507">
    <property type="entry name" value="Homo-oligomeric flavin-containing Cys decarboxylases, HFCD"/>
    <property type="match status" value="1"/>
</dbReference>
<feature type="region of interest" description="Disordered" evidence="3">
    <location>
        <begin position="37"/>
        <end position="77"/>
    </location>
</feature>
<dbReference type="GO" id="GO:0010181">
    <property type="term" value="F:FMN binding"/>
    <property type="evidence" value="ECO:0007669"/>
    <property type="project" value="TreeGrafter"/>
</dbReference>
<dbReference type="Proteomes" id="UP001201812">
    <property type="component" value="Unassembled WGS sequence"/>
</dbReference>